<comment type="caution">
    <text evidence="7">The sequence shown here is derived from an EMBL/GenBank/DDBJ whole genome shotgun (WGS) entry which is preliminary data.</text>
</comment>
<dbReference type="AlphaFoldDB" id="A0A9X1DE25"/>
<proteinExistence type="inferred from homology"/>
<feature type="chain" id="PRO_5040983917" evidence="5">
    <location>
        <begin position="23"/>
        <end position="189"/>
    </location>
</feature>
<keyword evidence="8" id="KW-1185">Reference proteome</keyword>
<dbReference type="PANTHER" id="PTHR34001:SF3">
    <property type="entry name" value="BLL7405 PROTEIN"/>
    <property type="match status" value="1"/>
</dbReference>
<gene>
    <name evidence="7" type="ORF">KK488_14535</name>
</gene>
<evidence type="ECO:0000256" key="5">
    <source>
        <dbReference type="SAM" id="SignalP"/>
    </source>
</evidence>
<evidence type="ECO:0000256" key="1">
    <source>
        <dbReference type="ARBA" id="ARBA00004370"/>
    </source>
</evidence>
<sequence length="189" mass="20152">MYRTLLTAVLAASSLVPAAASAQSFQGPYVGVQAGWNHDIAIADKKDSVVGGVFAGYDHEVAPNIVLGAEGGFSLGASDRIGPSGANAAQIDPLHSFDLSARAGYVVGGDNLLYVRGGYENSRARFTSTVANSTISNQRTLDGWFVGGGVERKLLENVSARVEYRYSDLGYDDRKFERHQVLAGVAYRF</sequence>
<evidence type="ECO:0000259" key="6">
    <source>
        <dbReference type="Pfam" id="PF13505"/>
    </source>
</evidence>
<evidence type="ECO:0000256" key="3">
    <source>
        <dbReference type="ARBA" id="ARBA00023136"/>
    </source>
</evidence>
<dbReference type="Proteomes" id="UP001138757">
    <property type="component" value="Unassembled WGS sequence"/>
</dbReference>
<comment type="similarity">
    <text evidence="4">Belongs to the Omp25/RopB family.</text>
</comment>
<accession>A0A9X1DE25</accession>
<feature type="domain" description="Outer membrane protein beta-barrel" evidence="6">
    <location>
        <begin position="8"/>
        <end position="189"/>
    </location>
</feature>
<evidence type="ECO:0000256" key="4">
    <source>
        <dbReference type="ARBA" id="ARBA00038306"/>
    </source>
</evidence>
<dbReference type="InterPro" id="IPR011250">
    <property type="entry name" value="OMP/PagP_B-barrel"/>
</dbReference>
<organism evidence="7 8">
    <name type="scientific">Sphingobium nicotianae</name>
    <dbReference type="NCBI Taxonomy" id="2782607"/>
    <lineage>
        <taxon>Bacteria</taxon>
        <taxon>Pseudomonadati</taxon>
        <taxon>Pseudomonadota</taxon>
        <taxon>Alphaproteobacteria</taxon>
        <taxon>Sphingomonadales</taxon>
        <taxon>Sphingomonadaceae</taxon>
        <taxon>Sphingobium</taxon>
    </lineage>
</organism>
<dbReference type="InterPro" id="IPR051692">
    <property type="entry name" value="OMP-like"/>
</dbReference>
<evidence type="ECO:0000256" key="2">
    <source>
        <dbReference type="ARBA" id="ARBA00022729"/>
    </source>
</evidence>
<dbReference type="InterPro" id="IPR027385">
    <property type="entry name" value="Beta-barrel_OMP"/>
</dbReference>
<evidence type="ECO:0000313" key="7">
    <source>
        <dbReference type="EMBL" id="MBT2188169.1"/>
    </source>
</evidence>
<comment type="subcellular location">
    <subcellularLocation>
        <location evidence="1">Membrane</location>
    </subcellularLocation>
</comment>
<feature type="signal peptide" evidence="5">
    <location>
        <begin position="1"/>
        <end position="22"/>
    </location>
</feature>
<dbReference type="GO" id="GO:0016020">
    <property type="term" value="C:membrane"/>
    <property type="evidence" value="ECO:0007669"/>
    <property type="project" value="UniProtKB-SubCell"/>
</dbReference>
<dbReference type="Gene3D" id="2.40.160.20">
    <property type="match status" value="1"/>
</dbReference>
<keyword evidence="2 5" id="KW-0732">Signal</keyword>
<dbReference type="EMBL" id="JAHGAW010000009">
    <property type="protein sequence ID" value="MBT2188169.1"/>
    <property type="molecule type" value="Genomic_DNA"/>
</dbReference>
<keyword evidence="3" id="KW-0472">Membrane</keyword>
<dbReference type="PANTHER" id="PTHR34001">
    <property type="entry name" value="BLL7405 PROTEIN"/>
    <property type="match status" value="1"/>
</dbReference>
<evidence type="ECO:0000313" key="8">
    <source>
        <dbReference type="Proteomes" id="UP001138757"/>
    </source>
</evidence>
<name>A0A9X1DE25_9SPHN</name>
<dbReference type="SUPFAM" id="SSF56925">
    <property type="entry name" value="OMPA-like"/>
    <property type="match status" value="1"/>
</dbReference>
<protein>
    <submittedName>
        <fullName evidence="7">Porin family protein</fullName>
    </submittedName>
</protein>
<dbReference type="RefSeq" id="WP_214624423.1">
    <property type="nucleotide sequence ID" value="NZ_JAHGAW010000009.1"/>
</dbReference>
<dbReference type="Pfam" id="PF13505">
    <property type="entry name" value="OMP_b-brl"/>
    <property type="match status" value="1"/>
</dbReference>
<reference evidence="7" key="1">
    <citation type="submission" date="2021-05" db="EMBL/GenBank/DDBJ databases">
        <title>Genome of Sphingobium sp. strain.</title>
        <authorList>
            <person name="Fan R."/>
        </authorList>
    </citation>
    <scope>NUCLEOTIDE SEQUENCE</scope>
    <source>
        <strain evidence="7">H33</strain>
    </source>
</reference>